<name>A0ABZ1IFX9_9PSEU</name>
<feature type="domain" description="STAS" evidence="3">
    <location>
        <begin position="16"/>
        <end position="125"/>
    </location>
</feature>
<evidence type="ECO:0000256" key="2">
    <source>
        <dbReference type="RuleBase" id="RU003749"/>
    </source>
</evidence>
<dbReference type="Gene3D" id="3.30.750.24">
    <property type="entry name" value="STAS domain"/>
    <property type="match status" value="1"/>
</dbReference>
<dbReference type="SUPFAM" id="SSF52091">
    <property type="entry name" value="SpoIIaa-like"/>
    <property type="match status" value="1"/>
</dbReference>
<evidence type="ECO:0000256" key="1">
    <source>
        <dbReference type="ARBA" id="ARBA00009013"/>
    </source>
</evidence>
<evidence type="ECO:0000313" key="5">
    <source>
        <dbReference type="Proteomes" id="UP001330812"/>
    </source>
</evidence>
<proteinExistence type="inferred from homology"/>
<dbReference type="Proteomes" id="UP001330812">
    <property type="component" value="Chromosome"/>
</dbReference>
<accession>A0ABZ1IFX9</accession>
<sequence>MTDDLRAPGARRLPALDITTATGSGATVVTAAGEIDTAVSDSLRDALAAALEARPEVLVADLSEVPFCDSSGLSALIDIRGRAIEAGTAFRIVTRQRGLLRPISLLHLDTVLEIHPTLDSATGTAAPS</sequence>
<protein>
    <recommendedName>
        <fullName evidence="2">Anti-sigma factor antagonist</fullName>
    </recommendedName>
</protein>
<dbReference type="NCBIfam" id="TIGR00377">
    <property type="entry name" value="ant_ant_sig"/>
    <property type="match status" value="1"/>
</dbReference>
<dbReference type="CDD" id="cd07043">
    <property type="entry name" value="STAS_anti-anti-sigma_factors"/>
    <property type="match status" value="1"/>
</dbReference>
<dbReference type="InterPro" id="IPR003658">
    <property type="entry name" value="Anti-sigma_ant"/>
</dbReference>
<comment type="similarity">
    <text evidence="1 2">Belongs to the anti-sigma-factor antagonist family.</text>
</comment>
<dbReference type="Pfam" id="PF01740">
    <property type="entry name" value="STAS"/>
    <property type="match status" value="1"/>
</dbReference>
<dbReference type="PANTHER" id="PTHR33495:SF2">
    <property type="entry name" value="ANTI-SIGMA FACTOR ANTAGONIST TM_1081-RELATED"/>
    <property type="match status" value="1"/>
</dbReference>
<dbReference type="EMBL" id="CP142149">
    <property type="protein sequence ID" value="WSE33361.1"/>
    <property type="molecule type" value="Genomic_DNA"/>
</dbReference>
<dbReference type="PROSITE" id="PS50801">
    <property type="entry name" value="STAS"/>
    <property type="match status" value="1"/>
</dbReference>
<organism evidence="4 5">
    <name type="scientific">Amycolatopsis rhabdoformis</name>
    <dbReference type="NCBI Taxonomy" id="1448059"/>
    <lineage>
        <taxon>Bacteria</taxon>
        <taxon>Bacillati</taxon>
        <taxon>Actinomycetota</taxon>
        <taxon>Actinomycetes</taxon>
        <taxon>Pseudonocardiales</taxon>
        <taxon>Pseudonocardiaceae</taxon>
        <taxon>Amycolatopsis</taxon>
    </lineage>
</organism>
<evidence type="ECO:0000313" key="4">
    <source>
        <dbReference type="EMBL" id="WSE33361.1"/>
    </source>
</evidence>
<keyword evidence="5" id="KW-1185">Reference proteome</keyword>
<dbReference type="InterPro" id="IPR036513">
    <property type="entry name" value="STAS_dom_sf"/>
</dbReference>
<dbReference type="PANTHER" id="PTHR33495">
    <property type="entry name" value="ANTI-SIGMA FACTOR ANTAGONIST TM_1081-RELATED-RELATED"/>
    <property type="match status" value="1"/>
</dbReference>
<dbReference type="InterPro" id="IPR002645">
    <property type="entry name" value="STAS_dom"/>
</dbReference>
<dbReference type="RefSeq" id="WP_326836161.1">
    <property type="nucleotide sequence ID" value="NZ_CP142149.1"/>
</dbReference>
<evidence type="ECO:0000259" key="3">
    <source>
        <dbReference type="PROSITE" id="PS50801"/>
    </source>
</evidence>
<gene>
    <name evidence="4" type="ORF">VSH64_14765</name>
</gene>
<reference evidence="4 5" key="1">
    <citation type="journal article" date="2015" name="Int. J. Syst. Evol. Microbiol.">
        <title>Amycolatopsis rhabdoformis sp. nov., an actinomycete isolated from a tropical forest soil.</title>
        <authorList>
            <person name="Souza W.R."/>
            <person name="Silva R.E."/>
            <person name="Goodfellow M."/>
            <person name="Busarakam K."/>
            <person name="Figueiro F.S."/>
            <person name="Ferreira D."/>
            <person name="Rodrigues-Filho E."/>
            <person name="Moraes L.A.B."/>
            <person name="Zucchi T.D."/>
        </authorList>
    </citation>
    <scope>NUCLEOTIDE SEQUENCE [LARGE SCALE GENOMIC DNA]</scope>
    <source>
        <strain evidence="4 5">NCIMB 14900</strain>
    </source>
</reference>